<comment type="caution">
    <text evidence="2">The sequence shown here is derived from an EMBL/GenBank/DDBJ whole genome shotgun (WGS) entry which is preliminary data.</text>
</comment>
<proteinExistence type="predicted"/>
<dbReference type="Proteomes" id="UP000235388">
    <property type="component" value="Unassembled WGS sequence"/>
</dbReference>
<reference evidence="2 3" key="1">
    <citation type="submission" date="2017-11" db="EMBL/GenBank/DDBJ databases">
        <title>De novo assembly and phasing of dikaryotic genomes from two isolates of Puccinia coronata f. sp. avenae, the causal agent of oat crown rust.</title>
        <authorList>
            <person name="Miller M.E."/>
            <person name="Zhang Y."/>
            <person name="Omidvar V."/>
            <person name="Sperschneider J."/>
            <person name="Schwessinger B."/>
            <person name="Raley C."/>
            <person name="Palmer J.M."/>
            <person name="Garnica D."/>
            <person name="Upadhyaya N."/>
            <person name="Rathjen J."/>
            <person name="Taylor J.M."/>
            <person name="Park R.F."/>
            <person name="Dodds P.N."/>
            <person name="Hirsch C.D."/>
            <person name="Kianian S.F."/>
            <person name="Figueroa M."/>
        </authorList>
    </citation>
    <scope>NUCLEOTIDE SEQUENCE [LARGE SCALE GENOMIC DNA]</scope>
    <source>
        <strain evidence="2">12NC29</strain>
    </source>
</reference>
<keyword evidence="3" id="KW-1185">Reference proteome</keyword>
<name>A0A2N5UIE0_9BASI</name>
<sequence>MQRAASACLYEAACSGCTPFFLGVQIGVRTPPLSSPLSVSILDPKRFKETAQSPVKTMWIDACQKEITNMKDKDVYKLATKPPDKRLIKGRWVFKIKMKTNGEIAKYKARFVAKGYTQIGGEDYGDAFSPTGKPTSLRIIIAMAAIFKWQIEQMDAVAAFLNN</sequence>
<evidence type="ECO:0000313" key="3">
    <source>
        <dbReference type="Proteomes" id="UP000235388"/>
    </source>
</evidence>
<protein>
    <recommendedName>
        <fullName evidence="1">Reverse transcriptase Ty1/copia-type domain-containing protein</fullName>
    </recommendedName>
</protein>
<evidence type="ECO:0000259" key="1">
    <source>
        <dbReference type="Pfam" id="PF07727"/>
    </source>
</evidence>
<gene>
    <name evidence="2" type="ORF">PCANC_17299</name>
</gene>
<dbReference type="OrthoDB" id="2796020at2759"/>
<dbReference type="Pfam" id="PF07727">
    <property type="entry name" value="RVT_2"/>
    <property type="match status" value="1"/>
</dbReference>
<dbReference type="EMBL" id="PGCJ01000221">
    <property type="protein sequence ID" value="PLW37503.1"/>
    <property type="molecule type" value="Genomic_DNA"/>
</dbReference>
<feature type="domain" description="Reverse transcriptase Ty1/copia-type" evidence="1">
    <location>
        <begin position="74"/>
        <end position="162"/>
    </location>
</feature>
<dbReference type="InterPro" id="IPR013103">
    <property type="entry name" value="RVT_2"/>
</dbReference>
<dbReference type="STRING" id="200324.A0A2N5UIE0"/>
<evidence type="ECO:0000313" key="2">
    <source>
        <dbReference type="EMBL" id="PLW37503.1"/>
    </source>
</evidence>
<organism evidence="2 3">
    <name type="scientific">Puccinia coronata f. sp. avenae</name>
    <dbReference type="NCBI Taxonomy" id="200324"/>
    <lineage>
        <taxon>Eukaryota</taxon>
        <taxon>Fungi</taxon>
        <taxon>Dikarya</taxon>
        <taxon>Basidiomycota</taxon>
        <taxon>Pucciniomycotina</taxon>
        <taxon>Pucciniomycetes</taxon>
        <taxon>Pucciniales</taxon>
        <taxon>Pucciniaceae</taxon>
        <taxon>Puccinia</taxon>
    </lineage>
</organism>
<accession>A0A2N5UIE0</accession>
<dbReference type="AlphaFoldDB" id="A0A2N5UIE0"/>